<proteinExistence type="predicted"/>
<dbReference type="InterPro" id="IPR004797">
    <property type="entry name" value="Competence_ComEC/Rec2"/>
</dbReference>
<dbReference type="Gene3D" id="3.60.15.10">
    <property type="entry name" value="Ribonuclease Z/Hydroxyacylglutathione hydrolase-like"/>
    <property type="match status" value="1"/>
</dbReference>
<feature type="transmembrane region" description="Helical" evidence="6">
    <location>
        <begin position="233"/>
        <end position="256"/>
    </location>
</feature>
<feature type="transmembrane region" description="Helical" evidence="6">
    <location>
        <begin position="268"/>
        <end position="292"/>
    </location>
</feature>
<organism evidence="8 9">
    <name type="scientific">Streptococcus equinus</name>
    <name type="common">Streptococcus bovis</name>
    <dbReference type="NCBI Taxonomy" id="1335"/>
    <lineage>
        <taxon>Bacteria</taxon>
        <taxon>Bacillati</taxon>
        <taxon>Bacillota</taxon>
        <taxon>Bacilli</taxon>
        <taxon>Lactobacillales</taxon>
        <taxon>Streptococcaceae</taxon>
        <taxon>Streptococcus</taxon>
    </lineage>
</organism>
<keyword evidence="5 6" id="KW-0472">Membrane</keyword>
<evidence type="ECO:0000256" key="2">
    <source>
        <dbReference type="ARBA" id="ARBA00022475"/>
    </source>
</evidence>
<evidence type="ECO:0000259" key="7">
    <source>
        <dbReference type="SMART" id="SM00849"/>
    </source>
</evidence>
<evidence type="ECO:0000256" key="4">
    <source>
        <dbReference type="ARBA" id="ARBA00022989"/>
    </source>
</evidence>
<dbReference type="CDD" id="cd07731">
    <property type="entry name" value="ComA-like_MBL-fold"/>
    <property type="match status" value="1"/>
</dbReference>
<dbReference type="InterPro" id="IPR035681">
    <property type="entry name" value="ComA-like_MBL"/>
</dbReference>
<dbReference type="Pfam" id="PF03772">
    <property type="entry name" value="Competence"/>
    <property type="match status" value="1"/>
</dbReference>
<feature type="transmembrane region" description="Helical" evidence="6">
    <location>
        <begin position="50"/>
        <end position="66"/>
    </location>
</feature>
<evidence type="ECO:0000313" key="9">
    <source>
        <dbReference type="Proteomes" id="UP000183162"/>
    </source>
</evidence>
<reference evidence="8 9" key="1">
    <citation type="submission" date="2016-10" db="EMBL/GenBank/DDBJ databases">
        <authorList>
            <person name="de Groot N.N."/>
        </authorList>
    </citation>
    <scope>NUCLEOTIDE SEQUENCE [LARGE SCALE GENOMIC DNA]</scope>
    <source>
        <strain evidence="8 9">Sb09</strain>
    </source>
</reference>
<evidence type="ECO:0000256" key="6">
    <source>
        <dbReference type="SAM" id="Phobius"/>
    </source>
</evidence>
<dbReference type="Pfam" id="PF13567">
    <property type="entry name" value="DUF4131"/>
    <property type="match status" value="1"/>
</dbReference>
<dbReference type="InterPro" id="IPR004477">
    <property type="entry name" value="ComEC_N"/>
</dbReference>
<dbReference type="Proteomes" id="UP000183162">
    <property type="component" value="Unassembled WGS sequence"/>
</dbReference>
<feature type="domain" description="Metallo-beta-lactamase" evidence="7">
    <location>
        <begin position="492"/>
        <end position="698"/>
    </location>
</feature>
<dbReference type="PANTHER" id="PTHR30619:SF1">
    <property type="entry name" value="RECOMBINATION PROTEIN 2"/>
    <property type="match status" value="1"/>
</dbReference>
<name>A0A1G9J505_STREI</name>
<keyword evidence="3 6" id="KW-0812">Transmembrane</keyword>
<evidence type="ECO:0000313" key="8">
    <source>
        <dbReference type="EMBL" id="SDL32421.1"/>
    </source>
</evidence>
<sequence length="743" mass="83886">MIKHFPIKPIQLAFLLTLVYYFCLLKVLWCIVLLLLALICLWKNYGSKKLWQTLIILMCFASFFSLKNQQAEQAEKVAPAHLSKIQMIPDTISVNGDLLSFRGKEAGQTYQVFYTLKSEKEQQFFKSLNQTLVLSGEIDLEQATPQRNFGGFDYRTYLKHEGIYRIGNLSSIVGMRRQTSLTLVERLHDLRRKAIVSIQQNFPAPMQHYMTGLLFGYLDKSFDEMSDIYTSLGIFHLFDLSGMQVGFFVGVFRYFFLRLGLRRDYVDILQIPFSLVYAGLTGFSVSVVRSLIQSGLGNIGVKRLDNLALTMMILFCIMPNFLLTTGGILSFTYAFILSFIDFEELESYQKKIVECLAISLGSLPILIYFFSVYQPMSILLTAIFSLAFDTLMLPVLSVVFLLSPLVRLSIFNSFFIVLEDVIKLTMNFLGGPIVFGKPSIGILVFLLFSLGVLYDYRQKRKVVIFLVSLIALLFFQIKHPLENEVTVVDIGQGDSIFVRDVKGRTLLIDVGGKVSFSEKNTWQERLTDSNADRTLIPYLNSRGVGKIDQLVLTHTDTDHMGDMLEVAKQVKIGEVLVSQGSLTKPDFVAKLQAMKTKVRVLTAGDVLPIMGSSLQVLYPIRVGDGSNNDSVVLYGKLLGKNFLFTGDLEEEGEREVMAAYPNLPVDVLKAGHHGSKGSSSPAFLAHISPQIALISAGQNNRYKHPHQETLERFQAQNMTIYRTDQQGAIRFRGLNHWKIETVR</sequence>
<feature type="transmembrane region" description="Helical" evidence="6">
    <location>
        <begin position="435"/>
        <end position="454"/>
    </location>
</feature>
<dbReference type="InterPro" id="IPR036866">
    <property type="entry name" value="RibonucZ/Hydroxyglut_hydro"/>
</dbReference>
<dbReference type="OrthoDB" id="9761531at2"/>
<dbReference type="NCBIfam" id="TIGR00360">
    <property type="entry name" value="ComEC_N-term"/>
    <property type="match status" value="1"/>
</dbReference>
<dbReference type="InterPro" id="IPR052159">
    <property type="entry name" value="Competence_DNA_uptake"/>
</dbReference>
<dbReference type="InterPro" id="IPR001279">
    <property type="entry name" value="Metallo-B-lactamas"/>
</dbReference>
<dbReference type="PANTHER" id="PTHR30619">
    <property type="entry name" value="DNA INTERNALIZATION/COMPETENCE PROTEIN COMEC/REC2"/>
    <property type="match status" value="1"/>
</dbReference>
<dbReference type="GO" id="GO:0005886">
    <property type="term" value="C:plasma membrane"/>
    <property type="evidence" value="ECO:0007669"/>
    <property type="project" value="UniProtKB-SubCell"/>
</dbReference>
<dbReference type="SUPFAM" id="SSF56281">
    <property type="entry name" value="Metallo-hydrolase/oxidoreductase"/>
    <property type="match status" value="1"/>
</dbReference>
<feature type="transmembrane region" description="Helical" evidence="6">
    <location>
        <begin position="12"/>
        <end position="38"/>
    </location>
</feature>
<comment type="subcellular location">
    <subcellularLocation>
        <location evidence="1">Cell membrane</location>
        <topology evidence="1">Multi-pass membrane protein</topology>
    </subcellularLocation>
</comment>
<dbReference type="InterPro" id="IPR025405">
    <property type="entry name" value="DUF4131"/>
</dbReference>
<gene>
    <name evidence="8" type="ORF">SAMN05216400_0455</name>
</gene>
<dbReference type="AlphaFoldDB" id="A0A1G9J505"/>
<keyword evidence="2" id="KW-1003">Cell membrane</keyword>
<dbReference type="RefSeq" id="WP_074566243.1">
    <property type="nucleotide sequence ID" value="NZ_FNGX01000001.1"/>
</dbReference>
<feature type="transmembrane region" description="Helical" evidence="6">
    <location>
        <begin position="312"/>
        <end position="340"/>
    </location>
</feature>
<dbReference type="EMBL" id="FNGX01000001">
    <property type="protein sequence ID" value="SDL32421.1"/>
    <property type="molecule type" value="Genomic_DNA"/>
</dbReference>
<keyword evidence="4 6" id="KW-1133">Transmembrane helix</keyword>
<evidence type="ECO:0000256" key="3">
    <source>
        <dbReference type="ARBA" id="ARBA00022692"/>
    </source>
</evidence>
<evidence type="ECO:0000256" key="1">
    <source>
        <dbReference type="ARBA" id="ARBA00004651"/>
    </source>
</evidence>
<dbReference type="SMART" id="SM00849">
    <property type="entry name" value="Lactamase_B"/>
    <property type="match status" value="1"/>
</dbReference>
<evidence type="ECO:0000256" key="5">
    <source>
        <dbReference type="ARBA" id="ARBA00023136"/>
    </source>
</evidence>
<accession>A0A1G9J505</accession>
<dbReference type="GO" id="GO:0030420">
    <property type="term" value="P:establishment of competence for transformation"/>
    <property type="evidence" value="ECO:0007669"/>
    <property type="project" value="InterPro"/>
</dbReference>
<dbReference type="Pfam" id="PF00753">
    <property type="entry name" value="Lactamase_B"/>
    <property type="match status" value="1"/>
</dbReference>
<dbReference type="NCBIfam" id="TIGR00361">
    <property type="entry name" value="ComEC_Rec2"/>
    <property type="match status" value="1"/>
</dbReference>
<protein>
    <submittedName>
        <fullName evidence="8">Competence protein ComEC</fullName>
    </submittedName>
</protein>
<feature type="transmembrane region" description="Helical" evidence="6">
    <location>
        <begin position="376"/>
        <end position="402"/>
    </location>
</feature>
<feature type="transmembrane region" description="Helical" evidence="6">
    <location>
        <begin position="461"/>
        <end position="477"/>
    </location>
</feature>